<dbReference type="AlphaFoldDB" id="A0A7T8GLP6"/>
<evidence type="ECO:0000313" key="4">
    <source>
        <dbReference type="Proteomes" id="UP000595437"/>
    </source>
</evidence>
<keyword evidence="1" id="KW-0175">Coiled coil</keyword>
<reference evidence="4" key="1">
    <citation type="submission" date="2021-01" db="EMBL/GenBank/DDBJ databases">
        <title>Caligus Genome Assembly.</title>
        <authorList>
            <person name="Gallardo-Escarate C."/>
        </authorList>
    </citation>
    <scope>NUCLEOTIDE SEQUENCE [LARGE SCALE GENOMIC DNA]</scope>
</reference>
<feature type="coiled-coil region" evidence="1">
    <location>
        <begin position="23"/>
        <end position="50"/>
    </location>
</feature>
<name>A0A7T8GLP6_CALRO</name>
<dbReference type="EMBL" id="CP045909">
    <property type="protein sequence ID" value="QQP32525.1"/>
    <property type="molecule type" value="Genomic_DNA"/>
</dbReference>
<feature type="non-terminal residue" evidence="3">
    <location>
        <position position="1"/>
    </location>
</feature>
<feature type="compositionally biased region" description="Basic and acidic residues" evidence="2">
    <location>
        <begin position="1"/>
        <end position="11"/>
    </location>
</feature>
<feature type="region of interest" description="Disordered" evidence="2">
    <location>
        <begin position="59"/>
        <end position="83"/>
    </location>
</feature>
<protein>
    <submittedName>
        <fullName evidence="3">Transcription factor MafK</fullName>
    </submittedName>
</protein>
<keyword evidence="4" id="KW-1185">Reference proteome</keyword>
<gene>
    <name evidence="3" type="ORF">FKW44_024861</name>
</gene>
<sequence>CREKKDTEVSHLQETQTDETSTIEELEVANSILQKEIDELKRRYQAVVRHAKAENIRITERKVPLSRHSGGNNGLSTPMAHSG</sequence>
<evidence type="ECO:0000313" key="3">
    <source>
        <dbReference type="EMBL" id="QQP32525.1"/>
    </source>
</evidence>
<evidence type="ECO:0000256" key="2">
    <source>
        <dbReference type="SAM" id="MobiDB-lite"/>
    </source>
</evidence>
<accession>A0A7T8GLP6</accession>
<proteinExistence type="predicted"/>
<dbReference type="Proteomes" id="UP000595437">
    <property type="component" value="Chromosome 20"/>
</dbReference>
<feature type="region of interest" description="Disordered" evidence="2">
    <location>
        <begin position="1"/>
        <end position="21"/>
    </location>
</feature>
<evidence type="ECO:0000256" key="1">
    <source>
        <dbReference type="SAM" id="Coils"/>
    </source>
</evidence>
<organism evidence="3 4">
    <name type="scientific">Caligus rogercresseyi</name>
    <name type="common">Sea louse</name>
    <dbReference type="NCBI Taxonomy" id="217165"/>
    <lineage>
        <taxon>Eukaryota</taxon>
        <taxon>Metazoa</taxon>
        <taxon>Ecdysozoa</taxon>
        <taxon>Arthropoda</taxon>
        <taxon>Crustacea</taxon>
        <taxon>Multicrustacea</taxon>
        <taxon>Hexanauplia</taxon>
        <taxon>Copepoda</taxon>
        <taxon>Siphonostomatoida</taxon>
        <taxon>Caligidae</taxon>
        <taxon>Caligus</taxon>
    </lineage>
</organism>